<dbReference type="Pfam" id="PF00383">
    <property type="entry name" value="dCMP_cyt_deam_1"/>
    <property type="match status" value="1"/>
</dbReference>
<feature type="domain" description="CMP/dCMP-type deaminase" evidence="2">
    <location>
        <begin position="1"/>
        <end position="115"/>
    </location>
</feature>
<evidence type="ECO:0000256" key="1">
    <source>
        <dbReference type="ARBA" id="ARBA00022801"/>
    </source>
</evidence>
<protein>
    <submittedName>
        <fullName evidence="3">ADAT2</fullName>
    </submittedName>
</protein>
<dbReference type="EMBL" id="JAOPGA020001357">
    <property type="protein sequence ID" value="KAL0487643.1"/>
    <property type="molecule type" value="Genomic_DNA"/>
</dbReference>
<dbReference type="AlphaFoldDB" id="A0AAW2ZF67"/>
<dbReference type="InterPro" id="IPR002125">
    <property type="entry name" value="CMP_dCMP_dom"/>
</dbReference>
<evidence type="ECO:0000313" key="4">
    <source>
        <dbReference type="Proteomes" id="UP001431209"/>
    </source>
</evidence>
<evidence type="ECO:0000313" key="3">
    <source>
        <dbReference type="EMBL" id="KAL0487643.1"/>
    </source>
</evidence>
<dbReference type="Gene3D" id="3.40.140.10">
    <property type="entry name" value="Cytidine Deaminase, domain 2"/>
    <property type="match status" value="1"/>
</dbReference>
<dbReference type="GO" id="GO:0052717">
    <property type="term" value="F:tRNA-specific adenosine-34 deaminase activity"/>
    <property type="evidence" value="ECO:0007669"/>
    <property type="project" value="UniProtKB-EC"/>
</dbReference>
<dbReference type="InterPro" id="IPR016193">
    <property type="entry name" value="Cytidine_deaminase-like"/>
</dbReference>
<evidence type="ECO:0000259" key="2">
    <source>
        <dbReference type="PROSITE" id="PS51747"/>
    </source>
</evidence>
<sequence length="167" mass="18759">MNEAMNMAKEALSLGEVPVGCVLVHNDTIIGRGCNATVRTRDGTRHAEFEAFDQVLQSGHPPSIFRECQLYVTVEPCIMCASALRLLQIESVFCGCMNDRFGGCGSVLPLHDCNVTEYRPYKCMKGTLEKEAIDILRHFYVQENPLAPQPLKKEKKRAKRAERLNKT</sequence>
<organism evidence="3 4">
    <name type="scientific">Acrasis kona</name>
    <dbReference type="NCBI Taxonomy" id="1008807"/>
    <lineage>
        <taxon>Eukaryota</taxon>
        <taxon>Discoba</taxon>
        <taxon>Heterolobosea</taxon>
        <taxon>Tetramitia</taxon>
        <taxon>Eutetramitia</taxon>
        <taxon>Acrasidae</taxon>
        <taxon>Acrasis</taxon>
    </lineage>
</organism>
<dbReference type="PANTHER" id="PTHR11079">
    <property type="entry name" value="CYTOSINE DEAMINASE FAMILY MEMBER"/>
    <property type="match status" value="1"/>
</dbReference>
<dbReference type="GO" id="GO:0046872">
    <property type="term" value="F:metal ion binding"/>
    <property type="evidence" value="ECO:0007669"/>
    <property type="project" value="UniProtKB-KW"/>
</dbReference>
<dbReference type="Proteomes" id="UP001431209">
    <property type="component" value="Unassembled WGS sequence"/>
</dbReference>
<dbReference type="GO" id="GO:0005634">
    <property type="term" value="C:nucleus"/>
    <property type="evidence" value="ECO:0007669"/>
    <property type="project" value="TreeGrafter"/>
</dbReference>
<dbReference type="PROSITE" id="PS51747">
    <property type="entry name" value="CYT_DCMP_DEAMINASES_2"/>
    <property type="match status" value="1"/>
</dbReference>
<dbReference type="CDD" id="cd01285">
    <property type="entry name" value="nucleoside_deaminase"/>
    <property type="match status" value="1"/>
</dbReference>
<proteinExistence type="predicted"/>
<gene>
    <name evidence="3" type="ORF">AKO1_000235</name>
</gene>
<accession>A0AAW2ZF67</accession>
<comment type="caution">
    <text evidence="3">The sequence shown here is derived from an EMBL/GenBank/DDBJ whole genome shotgun (WGS) entry which is preliminary data.</text>
</comment>
<keyword evidence="1" id="KW-0378">Hydrolase</keyword>
<keyword evidence="4" id="KW-1185">Reference proteome</keyword>
<name>A0AAW2ZF67_9EUKA</name>
<dbReference type="PANTHER" id="PTHR11079:SF149">
    <property type="entry name" value="TRNA-SPECIFIC ADENOSINE DEAMINASE 2"/>
    <property type="match status" value="1"/>
</dbReference>
<dbReference type="SUPFAM" id="SSF53927">
    <property type="entry name" value="Cytidine deaminase-like"/>
    <property type="match status" value="1"/>
</dbReference>
<reference evidence="3 4" key="1">
    <citation type="submission" date="2024-03" db="EMBL/GenBank/DDBJ databases">
        <title>The Acrasis kona genome and developmental transcriptomes reveal deep origins of eukaryotic multicellular pathways.</title>
        <authorList>
            <person name="Sheikh S."/>
            <person name="Fu C.-J."/>
            <person name="Brown M.W."/>
            <person name="Baldauf S.L."/>
        </authorList>
    </citation>
    <scope>NUCLEOTIDE SEQUENCE [LARGE SCALE GENOMIC DNA]</scope>
    <source>
        <strain evidence="3 4">ATCC MYA-3509</strain>
    </source>
</reference>
<dbReference type="GO" id="GO:0002100">
    <property type="term" value="P:tRNA wobble adenosine to inosine editing"/>
    <property type="evidence" value="ECO:0007669"/>
    <property type="project" value="InterPro"/>
</dbReference>
<dbReference type="GO" id="GO:0005737">
    <property type="term" value="C:cytoplasm"/>
    <property type="evidence" value="ECO:0007669"/>
    <property type="project" value="TreeGrafter"/>
</dbReference>